<evidence type="ECO:0000313" key="2">
    <source>
        <dbReference type="Proteomes" id="UP001177003"/>
    </source>
</evidence>
<accession>A0AA35VQE4</accession>
<dbReference type="Proteomes" id="UP001177003">
    <property type="component" value="Chromosome 0"/>
</dbReference>
<dbReference type="AlphaFoldDB" id="A0AA35VQE4"/>
<protein>
    <submittedName>
        <fullName evidence="1">Uncharacterized protein</fullName>
    </submittedName>
</protein>
<keyword evidence="2" id="KW-1185">Reference proteome</keyword>
<reference evidence="1" key="1">
    <citation type="submission" date="2023-04" db="EMBL/GenBank/DDBJ databases">
        <authorList>
            <person name="Vijverberg K."/>
            <person name="Xiong W."/>
            <person name="Schranz E."/>
        </authorList>
    </citation>
    <scope>NUCLEOTIDE SEQUENCE</scope>
</reference>
<dbReference type="EMBL" id="OX465086">
    <property type="protein sequence ID" value="CAI9265557.1"/>
    <property type="molecule type" value="Genomic_DNA"/>
</dbReference>
<name>A0AA35VQE4_LACSI</name>
<gene>
    <name evidence="1" type="ORF">LSALG_LOCUS6153</name>
</gene>
<sequence>MNQLLHSSLLNQLKQRKIVTQKDDPNDDEIMVSFANLEFDPEEENVPDNMIMSSKQFRILNNKINSLLQIQLRYVAKELHDLFVEQVSKVKEYVDLKMVKLKSEIAKEVDKMEKNYNVLYRMVNIVSTTIKKRVEFNTDYSIKLEEKSEKDSQVFTKQEEFLTSIKESISKADLSNQSSVS</sequence>
<organism evidence="1 2">
    <name type="scientific">Lactuca saligna</name>
    <name type="common">Willowleaf lettuce</name>
    <dbReference type="NCBI Taxonomy" id="75948"/>
    <lineage>
        <taxon>Eukaryota</taxon>
        <taxon>Viridiplantae</taxon>
        <taxon>Streptophyta</taxon>
        <taxon>Embryophyta</taxon>
        <taxon>Tracheophyta</taxon>
        <taxon>Spermatophyta</taxon>
        <taxon>Magnoliopsida</taxon>
        <taxon>eudicotyledons</taxon>
        <taxon>Gunneridae</taxon>
        <taxon>Pentapetalae</taxon>
        <taxon>asterids</taxon>
        <taxon>campanulids</taxon>
        <taxon>Asterales</taxon>
        <taxon>Asteraceae</taxon>
        <taxon>Cichorioideae</taxon>
        <taxon>Cichorieae</taxon>
        <taxon>Lactucinae</taxon>
        <taxon>Lactuca</taxon>
    </lineage>
</organism>
<proteinExistence type="predicted"/>
<evidence type="ECO:0000313" key="1">
    <source>
        <dbReference type="EMBL" id="CAI9265557.1"/>
    </source>
</evidence>